<name>A0A8J3XHG3_9ACTN</name>
<comment type="caution">
    <text evidence="1">The sequence shown here is derived from an EMBL/GenBank/DDBJ whole genome shotgun (WGS) entry which is preliminary data.</text>
</comment>
<dbReference type="EMBL" id="BOOP01000030">
    <property type="protein sequence ID" value="GII41105.1"/>
    <property type="molecule type" value="Genomic_DNA"/>
</dbReference>
<sequence>MRGPRATTIGLIELKYETAFGAWLCGDGDKIRKQLAHPSKYALPYAWLLSADSGNYRWEVPAVAVQGGVWCENCWLP</sequence>
<evidence type="ECO:0000313" key="1">
    <source>
        <dbReference type="EMBL" id="GII41105.1"/>
    </source>
</evidence>
<dbReference type="Proteomes" id="UP000622547">
    <property type="component" value="Unassembled WGS sequence"/>
</dbReference>
<keyword evidence="2" id="KW-1185">Reference proteome</keyword>
<reference evidence="1 2" key="1">
    <citation type="submission" date="2021-01" db="EMBL/GenBank/DDBJ databases">
        <title>Whole genome shotgun sequence of Planotetraspora phitsanulokensis NBRC 104273.</title>
        <authorList>
            <person name="Komaki H."/>
            <person name="Tamura T."/>
        </authorList>
    </citation>
    <scope>NUCLEOTIDE SEQUENCE [LARGE SCALE GENOMIC DNA]</scope>
    <source>
        <strain evidence="1 2">NBRC 104273</strain>
    </source>
</reference>
<accession>A0A8J3XHG3</accession>
<organism evidence="1 2">
    <name type="scientific">Planotetraspora phitsanulokensis</name>
    <dbReference type="NCBI Taxonomy" id="575192"/>
    <lineage>
        <taxon>Bacteria</taxon>
        <taxon>Bacillati</taxon>
        <taxon>Actinomycetota</taxon>
        <taxon>Actinomycetes</taxon>
        <taxon>Streptosporangiales</taxon>
        <taxon>Streptosporangiaceae</taxon>
        <taxon>Planotetraspora</taxon>
    </lineage>
</organism>
<proteinExistence type="predicted"/>
<gene>
    <name evidence="1" type="ORF">Pph01_61080</name>
</gene>
<protein>
    <submittedName>
        <fullName evidence="1">Uncharacterized protein</fullName>
    </submittedName>
</protein>
<dbReference type="AlphaFoldDB" id="A0A8J3XHG3"/>
<evidence type="ECO:0000313" key="2">
    <source>
        <dbReference type="Proteomes" id="UP000622547"/>
    </source>
</evidence>